<accession>A0A699I5L6</accession>
<dbReference type="EMBL" id="BKCJ010264017">
    <property type="protein sequence ID" value="GEZ31152.1"/>
    <property type="molecule type" value="Genomic_DNA"/>
</dbReference>
<protein>
    <submittedName>
        <fullName evidence="1">Uncharacterized protein</fullName>
    </submittedName>
</protein>
<reference evidence="1" key="1">
    <citation type="journal article" date="2019" name="Sci. Rep.">
        <title>Draft genome of Tanacetum cinerariifolium, the natural source of mosquito coil.</title>
        <authorList>
            <person name="Yamashiro T."/>
            <person name="Shiraishi A."/>
            <person name="Satake H."/>
            <person name="Nakayama K."/>
        </authorList>
    </citation>
    <scope>NUCLEOTIDE SEQUENCE</scope>
</reference>
<evidence type="ECO:0000313" key="1">
    <source>
        <dbReference type="EMBL" id="GEZ31152.1"/>
    </source>
</evidence>
<feature type="non-terminal residue" evidence="1">
    <location>
        <position position="223"/>
    </location>
</feature>
<gene>
    <name evidence="1" type="ORF">Tci_503125</name>
</gene>
<comment type="caution">
    <text evidence="1">The sequence shown here is derived from an EMBL/GenBank/DDBJ whole genome shotgun (WGS) entry which is preliminary data.</text>
</comment>
<proteinExistence type="predicted"/>
<organism evidence="1">
    <name type="scientific">Tanacetum cinerariifolium</name>
    <name type="common">Dalmatian daisy</name>
    <name type="synonym">Chrysanthemum cinerariifolium</name>
    <dbReference type="NCBI Taxonomy" id="118510"/>
    <lineage>
        <taxon>Eukaryota</taxon>
        <taxon>Viridiplantae</taxon>
        <taxon>Streptophyta</taxon>
        <taxon>Embryophyta</taxon>
        <taxon>Tracheophyta</taxon>
        <taxon>Spermatophyta</taxon>
        <taxon>Magnoliopsida</taxon>
        <taxon>eudicotyledons</taxon>
        <taxon>Gunneridae</taxon>
        <taxon>Pentapetalae</taxon>
        <taxon>asterids</taxon>
        <taxon>campanulids</taxon>
        <taxon>Asterales</taxon>
        <taxon>Asteraceae</taxon>
        <taxon>Asteroideae</taxon>
        <taxon>Anthemideae</taxon>
        <taxon>Anthemidinae</taxon>
        <taxon>Tanacetum</taxon>
    </lineage>
</organism>
<name>A0A699I5L6_TANCI</name>
<dbReference type="AlphaFoldDB" id="A0A699I5L6"/>
<sequence>MSWRILFTFVIQVLDGNYSSTKHINYIQEMISYGHITRTEVNIREIIYSDLVTKLLSKSGLKYISYPRFISCALEVLLGSGGDKNSEGFKLPADMEPQTNPVTDPSRTDAKYQADQTQSARLRMKWIKKFMMKMYLRLEKTWMKILRSKKNTKCVSAANEELTGAKHKLMLLVILNGDSPVPTRLVKGVAQPVALTNVEQKLARKNELKARGTLLMALPDKHQ</sequence>